<dbReference type="HOGENOM" id="CLU_037838_1_0_9"/>
<keyword evidence="2" id="KW-1185">Reference proteome</keyword>
<comment type="caution">
    <text evidence="1">The sequence shown here is derived from an EMBL/GenBank/DDBJ whole genome shotgun (WGS) entry which is preliminary data.</text>
</comment>
<dbReference type="Proteomes" id="UP000004097">
    <property type="component" value="Unassembled WGS sequence"/>
</dbReference>
<dbReference type="STRING" id="706433.HMPREF9430_01270"/>
<organism evidence="1 2">
    <name type="scientific">Solobacterium moorei F0204</name>
    <dbReference type="NCBI Taxonomy" id="706433"/>
    <lineage>
        <taxon>Bacteria</taxon>
        <taxon>Bacillati</taxon>
        <taxon>Bacillota</taxon>
        <taxon>Erysipelotrichia</taxon>
        <taxon>Erysipelotrichales</taxon>
        <taxon>Erysipelotrichaceae</taxon>
        <taxon>Solobacterium</taxon>
    </lineage>
</organism>
<name>E7MNZ9_9FIRM</name>
<dbReference type="AlphaFoldDB" id="E7MNZ9"/>
<protein>
    <recommendedName>
        <fullName evidence="3">Phage portal protein</fullName>
    </recommendedName>
</protein>
<evidence type="ECO:0000313" key="1">
    <source>
        <dbReference type="EMBL" id="EFW24180.1"/>
    </source>
</evidence>
<dbReference type="EMBL" id="AECQ01000027">
    <property type="protein sequence ID" value="EFW24180.1"/>
    <property type="molecule type" value="Genomic_DNA"/>
</dbReference>
<accession>E7MNZ9</accession>
<sequence>MKDFHQPRNLMVPADLQNKFKFTLGWCTKAVDSMADRLRFRGFKNDNFNMQQIFEMNNSDILYDSAILGALITSCNFIYISEDETGFPRLQVVDGGNATGIMDPITGMLVEGYAVLKRDDNDNPMIEAWFIKGKTVIYEKGENPYSVENTAPYPLLVPIINRPDVKRPFGHSRISRACISHQNNAKDALMNMAICSEVNSFPQKYLLGMDADAEPINATGKASMSDFLQINRGEDGGVPMLGQFSQAQLAPYVEEIKEYASLFTVETGLTLDDLGIASSNPTSYEAIRASHENLKSIAEKAQRSFGTGFLNAGYLAACVRDKYPYARNQVYETKPLWEPIYAPDASGIAALGDAALKINQAVPGYIGNDSMRDILGIDGDNL</sequence>
<reference evidence="1 2" key="1">
    <citation type="submission" date="2010-08" db="EMBL/GenBank/DDBJ databases">
        <authorList>
            <person name="Weinstock G."/>
            <person name="Sodergren E."/>
            <person name="Clifton S."/>
            <person name="Fulton L."/>
            <person name="Fulton B."/>
            <person name="Courtney L."/>
            <person name="Fronick C."/>
            <person name="Harrison M."/>
            <person name="Strong C."/>
            <person name="Farmer C."/>
            <person name="Delahaunty K."/>
            <person name="Markovic C."/>
            <person name="Hall O."/>
            <person name="Minx P."/>
            <person name="Tomlinson C."/>
            <person name="Mitreva M."/>
            <person name="Hou S."/>
            <person name="Chen J."/>
            <person name="Wollam A."/>
            <person name="Pepin K.H."/>
            <person name="Johnson M."/>
            <person name="Bhonagiri V."/>
            <person name="Zhang X."/>
            <person name="Suruliraj S."/>
            <person name="Warren W."/>
            <person name="Chinwalla A."/>
            <person name="Mardis E.R."/>
            <person name="Wilson R.K."/>
        </authorList>
    </citation>
    <scope>NUCLEOTIDE SEQUENCE [LARGE SCALE GENOMIC DNA]</scope>
    <source>
        <strain evidence="1 2">F0204</strain>
    </source>
</reference>
<evidence type="ECO:0008006" key="3">
    <source>
        <dbReference type="Google" id="ProtNLM"/>
    </source>
</evidence>
<proteinExistence type="predicted"/>
<gene>
    <name evidence="1" type="ORF">HMPREF9430_01270</name>
</gene>
<dbReference type="eggNOG" id="ENOG502Z839">
    <property type="taxonomic scope" value="Bacteria"/>
</dbReference>
<evidence type="ECO:0000313" key="2">
    <source>
        <dbReference type="Proteomes" id="UP000004097"/>
    </source>
</evidence>